<reference evidence="1 2" key="1">
    <citation type="submission" date="2015-05" db="EMBL/GenBank/DDBJ databases">
        <title>Photobacterium galathea sp. nov.</title>
        <authorList>
            <person name="Machado H."/>
            <person name="Gram L."/>
        </authorList>
    </citation>
    <scope>NUCLEOTIDE SEQUENCE [LARGE SCALE GENOMIC DNA]</scope>
    <source>
        <strain evidence="1 2">DSM 22954</strain>
    </source>
</reference>
<evidence type="ECO:0000313" key="1">
    <source>
        <dbReference type="EMBL" id="KLV10595.1"/>
    </source>
</evidence>
<keyword evidence="2" id="KW-1185">Reference proteome</keyword>
<sequence>MSELKNKHLLQLFYRESDRVRLLELDTLPEPTGEERKVMQDWLATKRSFTVDEIATQAWVKTCCAGNTTEIYLHPDGSLEEYALFKRTRATGEWQLKDGLLTLAVQKDGDRYVSTVVANKLSSIHSAIEAKNGQVYSYLKVAQTRQL</sequence>
<dbReference type="AlphaFoldDB" id="A0A0J1HG47"/>
<dbReference type="STRING" id="320778.ABT57_08750"/>
<comment type="caution">
    <text evidence="1">The sequence shown here is derived from an EMBL/GenBank/DDBJ whole genome shotgun (WGS) entry which is preliminary data.</text>
</comment>
<protein>
    <submittedName>
        <fullName evidence="1">Uncharacterized protein</fullName>
    </submittedName>
</protein>
<dbReference type="PATRIC" id="fig|320778.3.peg.1898"/>
<accession>A0A0J1HG47</accession>
<dbReference type="Proteomes" id="UP000035909">
    <property type="component" value="Unassembled WGS sequence"/>
</dbReference>
<dbReference type="RefSeq" id="WP_047884760.1">
    <property type="nucleotide sequence ID" value="NZ_CP071326.1"/>
</dbReference>
<gene>
    <name evidence="1" type="ORF">ABT57_08750</name>
</gene>
<proteinExistence type="predicted"/>
<dbReference type="EMBL" id="LDOU01000006">
    <property type="protein sequence ID" value="KLV10595.1"/>
    <property type="molecule type" value="Genomic_DNA"/>
</dbReference>
<organism evidence="1 2">
    <name type="scientific">Photobacterium ganghwense</name>
    <dbReference type="NCBI Taxonomy" id="320778"/>
    <lineage>
        <taxon>Bacteria</taxon>
        <taxon>Pseudomonadati</taxon>
        <taxon>Pseudomonadota</taxon>
        <taxon>Gammaproteobacteria</taxon>
        <taxon>Vibrionales</taxon>
        <taxon>Vibrionaceae</taxon>
        <taxon>Photobacterium</taxon>
    </lineage>
</organism>
<name>A0A0J1HG47_9GAMM</name>
<evidence type="ECO:0000313" key="2">
    <source>
        <dbReference type="Proteomes" id="UP000035909"/>
    </source>
</evidence>
<dbReference type="OrthoDB" id="5892215at2"/>